<feature type="domain" description="Pseudouridine synthase RsuA/RluA-like" evidence="4">
    <location>
        <begin position="9"/>
        <end position="190"/>
    </location>
</feature>
<dbReference type="PANTHER" id="PTHR21600">
    <property type="entry name" value="MITOCHONDRIAL RNA PSEUDOURIDINE SYNTHASE"/>
    <property type="match status" value="1"/>
</dbReference>
<accession>A0A1M5ZPD3</accession>
<dbReference type="GO" id="GO:0000455">
    <property type="term" value="P:enzyme-directed rRNA pseudouridine synthesis"/>
    <property type="evidence" value="ECO:0007669"/>
    <property type="project" value="TreeGrafter"/>
</dbReference>
<dbReference type="CDD" id="cd02869">
    <property type="entry name" value="PseudoU_synth_RluA_like"/>
    <property type="match status" value="1"/>
</dbReference>
<dbReference type="EMBL" id="FQXK01000021">
    <property type="protein sequence ID" value="SHI26061.1"/>
    <property type="molecule type" value="Genomic_DNA"/>
</dbReference>
<comment type="catalytic activity">
    <reaction evidence="1">
        <text>a uridine in RNA = a pseudouridine in RNA</text>
        <dbReference type="Rhea" id="RHEA:48348"/>
        <dbReference type="Rhea" id="RHEA-COMP:12068"/>
        <dbReference type="Rhea" id="RHEA-COMP:12069"/>
        <dbReference type="ChEBI" id="CHEBI:65314"/>
        <dbReference type="ChEBI" id="CHEBI:65315"/>
    </reaction>
</comment>
<dbReference type="InterPro" id="IPR006145">
    <property type="entry name" value="PsdUridine_synth_RsuA/RluA"/>
</dbReference>
<dbReference type="SUPFAM" id="SSF55120">
    <property type="entry name" value="Pseudouridine synthase"/>
    <property type="match status" value="1"/>
</dbReference>
<dbReference type="GO" id="GO:0140098">
    <property type="term" value="F:catalytic activity, acting on RNA"/>
    <property type="evidence" value="ECO:0007669"/>
    <property type="project" value="UniProtKB-ARBA"/>
</dbReference>
<dbReference type="STRING" id="1121131.SAMN02745229_02519"/>
<gene>
    <name evidence="5" type="ORF">SAMN02745229_02519</name>
</gene>
<protein>
    <recommendedName>
        <fullName evidence="2">RNA pseudouridylate synthase</fullName>
    </recommendedName>
    <alternativeName>
        <fullName evidence="3">RNA-uridine isomerase</fullName>
    </alternativeName>
</protein>
<evidence type="ECO:0000256" key="2">
    <source>
        <dbReference type="ARBA" id="ARBA00031870"/>
    </source>
</evidence>
<dbReference type="GeneID" id="89507885"/>
<dbReference type="InterPro" id="IPR020103">
    <property type="entry name" value="PsdUridine_synth_cat_dom_sf"/>
</dbReference>
<dbReference type="Proteomes" id="UP000184278">
    <property type="component" value="Unassembled WGS sequence"/>
</dbReference>
<keyword evidence="6" id="KW-1185">Reference proteome</keyword>
<dbReference type="GO" id="GO:0003723">
    <property type="term" value="F:RNA binding"/>
    <property type="evidence" value="ECO:0007669"/>
    <property type="project" value="InterPro"/>
</dbReference>
<dbReference type="RefSeq" id="WP_073388291.1">
    <property type="nucleotide sequence ID" value="NZ_FQXK01000021.1"/>
</dbReference>
<name>A0A1M5ZPD3_BUTFI</name>
<dbReference type="Gene3D" id="3.30.2350.10">
    <property type="entry name" value="Pseudouridine synthase"/>
    <property type="match status" value="1"/>
</dbReference>
<evidence type="ECO:0000259" key="4">
    <source>
        <dbReference type="Pfam" id="PF00849"/>
    </source>
</evidence>
<evidence type="ECO:0000256" key="3">
    <source>
        <dbReference type="ARBA" id="ARBA00033164"/>
    </source>
</evidence>
<dbReference type="AlphaFoldDB" id="A0A1M5ZPD3"/>
<sequence>MEIIYEDDNIIVCHKPAGIATQSADLRSKDMVSLVKTHLVRQARKNKVRLTGEPYVGLIHRLDQPVEGILVMAKDKESAANLSKQVTDNKIEKYYYALVQGTPDETKDHISKKISEDGNIYIEDEIIKKTDGNAQIVTGINTDDLKTLGNPEDKKVSKLEYKLISSKNDTSLIEVHLITGRFHQIRATMSYLRCPIVGDTRYGAKEISDKEMLSDKAIALCSYKLTFKHPVTGKALTFKIDPSEPMFNGFKE</sequence>
<dbReference type="Pfam" id="PF00849">
    <property type="entry name" value="PseudoU_synth_2"/>
    <property type="match status" value="1"/>
</dbReference>
<dbReference type="OrthoDB" id="9773999at2"/>
<evidence type="ECO:0000313" key="5">
    <source>
        <dbReference type="EMBL" id="SHI26061.1"/>
    </source>
</evidence>
<dbReference type="InterPro" id="IPR050188">
    <property type="entry name" value="RluA_PseudoU_synthase"/>
</dbReference>
<evidence type="ECO:0000256" key="1">
    <source>
        <dbReference type="ARBA" id="ARBA00000073"/>
    </source>
</evidence>
<evidence type="ECO:0000313" key="6">
    <source>
        <dbReference type="Proteomes" id="UP000184278"/>
    </source>
</evidence>
<dbReference type="GO" id="GO:0009982">
    <property type="term" value="F:pseudouridine synthase activity"/>
    <property type="evidence" value="ECO:0007669"/>
    <property type="project" value="InterPro"/>
</dbReference>
<organism evidence="5 6">
    <name type="scientific">Butyrivibrio fibrisolvens DSM 3071</name>
    <dbReference type="NCBI Taxonomy" id="1121131"/>
    <lineage>
        <taxon>Bacteria</taxon>
        <taxon>Bacillati</taxon>
        <taxon>Bacillota</taxon>
        <taxon>Clostridia</taxon>
        <taxon>Lachnospirales</taxon>
        <taxon>Lachnospiraceae</taxon>
        <taxon>Butyrivibrio</taxon>
    </lineage>
</organism>
<proteinExistence type="predicted"/>
<dbReference type="PANTHER" id="PTHR21600:SF52">
    <property type="entry name" value="PSEUDOURIDINE SYNTHASE RSUA_RLUA-LIKE DOMAIN-CONTAINING PROTEIN"/>
    <property type="match status" value="1"/>
</dbReference>
<reference evidence="6" key="1">
    <citation type="submission" date="2016-11" db="EMBL/GenBank/DDBJ databases">
        <authorList>
            <person name="Varghese N."/>
            <person name="Submissions S."/>
        </authorList>
    </citation>
    <scope>NUCLEOTIDE SEQUENCE [LARGE SCALE GENOMIC DNA]</scope>
    <source>
        <strain evidence="6">DSM 3071</strain>
    </source>
</reference>